<dbReference type="InterPro" id="IPR029058">
    <property type="entry name" value="AB_hydrolase_fold"/>
</dbReference>
<dbReference type="GO" id="GO:0016787">
    <property type="term" value="F:hydrolase activity"/>
    <property type="evidence" value="ECO:0007669"/>
    <property type="project" value="UniProtKB-KW"/>
</dbReference>
<organism evidence="2 3">
    <name type="scientific">Sphingomonas lenta</name>
    <dbReference type="NCBI Taxonomy" id="1141887"/>
    <lineage>
        <taxon>Bacteria</taxon>
        <taxon>Pseudomonadati</taxon>
        <taxon>Pseudomonadota</taxon>
        <taxon>Alphaproteobacteria</taxon>
        <taxon>Sphingomonadales</taxon>
        <taxon>Sphingomonadaceae</taxon>
        <taxon>Sphingomonas</taxon>
    </lineage>
</organism>
<proteinExistence type="predicted"/>
<dbReference type="AlphaFoldDB" id="A0A2A2SKB1"/>
<keyword evidence="2" id="KW-0378">Hydrolase</keyword>
<name>A0A2A2SKB1_9SPHN</name>
<dbReference type="Proteomes" id="UP000218151">
    <property type="component" value="Unassembled WGS sequence"/>
</dbReference>
<evidence type="ECO:0000259" key="1">
    <source>
        <dbReference type="Pfam" id="PF12146"/>
    </source>
</evidence>
<dbReference type="OrthoDB" id="249225at2"/>
<accession>A0A2A2SKB1</accession>
<dbReference type="EMBL" id="NSLI01000001">
    <property type="protein sequence ID" value="PAX09665.1"/>
    <property type="molecule type" value="Genomic_DNA"/>
</dbReference>
<dbReference type="RefSeq" id="WP_095996773.1">
    <property type="nucleotide sequence ID" value="NZ_NSLI01000001.1"/>
</dbReference>
<dbReference type="InterPro" id="IPR022742">
    <property type="entry name" value="Hydrolase_4"/>
</dbReference>
<evidence type="ECO:0000313" key="2">
    <source>
        <dbReference type="EMBL" id="PAX09665.1"/>
    </source>
</evidence>
<comment type="caution">
    <text evidence="2">The sequence shown here is derived from an EMBL/GenBank/DDBJ whole genome shotgun (WGS) entry which is preliminary data.</text>
</comment>
<reference evidence="3" key="1">
    <citation type="submission" date="2017-09" db="EMBL/GenBank/DDBJ databases">
        <authorList>
            <person name="Feng G."/>
            <person name="Zhu H."/>
        </authorList>
    </citation>
    <scope>NUCLEOTIDE SEQUENCE [LARGE SCALE GENOMIC DNA]</scope>
    <source>
        <strain evidence="3">1PNM-20</strain>
    </source>
</reference>
<dbReference type="Gene3D" id="3.40.50.1820">
    <property type="entry name" value="alpha/beta hydrolase"/>
    <property type="match status" value="1"/>
</dbReference>
<evidence type="ECO:0000313" key="3">
    <source>
        <dbReference type="Proteomes" id="UP000218151"/>
    </source>
</evidence>
<dbReference type="Pfam" id="PF12146">
    <property type="entry name" value="Hydrolase_4"/>
    <property type="match status" value="1"/>
</dbReference>
<sequence length="248" mass="26590">MRRLIAFPCEGETLVGTLDEADGDTGLLIVSGGNEVRTGSHRGMAQLAARLAAQGVPVFRFDRRGIGDSTGENLGWSRSAPEVHTAATCFRMEASQLKRLIALGNCDAATALAAFGQAAGLDALILTNPWLSDRGDDGLPPAPAIRARYLARLRDPASWTRLPNFRKLFKGVSTLLQKRHEPDHARLFADLALPATVILAEGDATALAYKAAMRGTFVHIRTASHSFADAADELETAILEAIRRYSAA</sequence>
<dbReference type="SUPFAM" id="SSF53474">
    <property type="entry name" value="alpha/beta-Hydrolases"/>
    <property type="match status" value="1"/>
</dbReference>
<protein>
    <submittedName>
        <fullName evidence="2">Alpha/beta hydrolase</fullName>
    </submittedName>
</protein>
<gene>
    <name evidence="2" type="ORF">CKY28_02720</name>
</gene>
<keyword evidence="3" id="KW-1185">Reference proteome</keyword>
<feature type="domain" description="Serine aminopeptidase S33" evidence="1">
    <location>
        <begin position="42"/>
        <end position="153"/>
    </location>
</feature>